<organism evidence="1 2">
    <name type="scientific">Colletotrichum tanaceti</name>
    <dbReference type="NCBI Taxonomy" id="1306861"/>
    <lineage>
        <taxon>Eukaryota</taxon>
        <taxon>Fungi</taxon>
        <taxon>Dikarya</taxon>
        <taxon>Ascomycota</taxon>
        <taxon>Pezizomycotina</taxon>
        <taxon>Sordariomycetes</taxon>
        <taxon>Hypocreomycetidae</taxon>
        <taxon>Glomerellales</taxon>
        <taxon>Glomerellaceae</taxon>
        <taxon>Colletotrichum</taxon>
        <taxon>Colletotrichum destructivum species complex</taxon>
    </lineage>
</organism>
<accession>A0A4U6X4E5</accession>
<gene>
    <name evidence="1" type="ORF">CTA1_8320</name>
</gene>
<dbReference type="Proteomes" id="UP000310108">
    <property type="component" value="Unassembled WGS sequence"/>
</dbReference>
<comment type="caution">
    <text evidence="1">The sequence shown here is derived from an EMBL/GenBank/DDBJ whole genome shotgun (WGS) entry which is preliminary data.</text>
</comment>
<proteinExistence type="predicted"/>
<evidence type="ECO:0000313" key="2">
    <source>
        <dbReference type="Proteomes" id="UP000310108"/>
    </source>
</evidence>
<protein>
    <submittedName>
        <fullName evidence="1">Uncharacterized protein</fullName>
    </submittedName>
</protein>
<reference evidence="1 2" key="1">
    <citation type="journal article" date="2019" name="PLoS ONE">
        <title>Comparative genome analysis indicates high evolutionary potential of pathogenicity genes in Colletotrichum tanaceti.</title>
        <authorList>
            <person name="Lelwala R.V."/>
            <person name="Korhonen P.K."/>
            <person name="Young N.D."/>
            <person name="Scott J.B."/>
            <person name="Ades P.A."/>
            <person name="Gasser R.B."/>
            <person name="Taylor P.W.J."/>
        </authorList>
    </citation>
    <scope>NUCLEOTIDE SEQUENCE [LARGE SCALE GENOMIC DNA]</scope>
    <source>
        <strain evidence="1">BRIP57314</strain>
    </source>
</reference>
<keyword evidence="2" id="KW-1185">Reference proteome</keyword>
<evidence type="ECO:0000313" key="1">
    <source>
        <dbReference type="EMBL" id="TKW48207.1"/>
    </source>
</evidence>
<name>A0A4U6X4E5_9PEZI</name>
<dbReference type="EMBL" id="PJEX01001452">
    <property type="protein sequence ID" value="TKW48207.1"/>
    <property type="molecule type" value="Genomic_DNA"/>
</dbReference>
<dbReference type="AlphaFoldDB" id="A0A4U6X4E5"/>
<sequence length="71" mass="8111">MDGYRCFFPLLFSPRRPSFSAHGFVPQDPFWPWLRLSPAKELREPGPKYTTVGGLAQRYLVRNESLGGTNP</sequence>